<keyword evidence="4 5" id="KW-0539">Nucleus</keyword>
<dbReference type="Proteomes" id="UP000054477">
    <property type="component" value="Unassembled WGS sequence"/>
</dbReference>
<feature type="region of interest" description="Disordered" evidence="6">
    <location>
        <begin position="346"/>
        <end position="385"/>
    </location>
</feature>
<dbReference type="AlphaFoldDB" id="A0A0C9XS54"/>
<dbReference type="GO" id="GO:0031848">
    <property type="term" value="P:protection from non-homologous end joining at telomere"/>
    <property type="evidence" value="ECO:0007669"/>
    <property type="project" value="TreeGrafter"/>
</dbReference>
<feature type="region of interest" description="Disordered" evidence="6">
    <location>
        <begin position="509"/>
        <end position="532"/>
    </location>
</feature>
<feature type="compositionally biased region" description="Basic and acidic residues" evidence="6">
    <location>
        <begin position="517"/>
        <end position="527"/>
    </location>
</feature>
<feature type="region of interest" description="Disordered" evidence="6">
    <location>
        <begin position="193"/>
        <end position="307"/>
    </location>
</feature>
<comment type="subcellular location">
    <subcellularLocation>
        <location evidence="5">Nucleus</location>
    </subcellularLocation>
    <subcellularLocation>
        <location evidence="5">Chromosome</location>
        <location evidence="5">Telomere</location>
    </subcellularLocation>
</comment>
<feature type="region of interest" description="Disordered" evidence="6">
    <location>
        <begin position="679"/>
        <end position="701"/>
    </location>
</feature>
<evidence type="ECO:0000256" key="2">
    <source>
        <dbReference type="ARBA" id="ARBA00022454"/>
    </source>
</evidence>
<comment type="similarity">
    <text evidence="1 5">Belongs to the RAP1 family.</text>
</comment>
<evidence type="ECO:0000313" key="9">
    <source>
        <dbReference type="Proteomes" id="UP000054477"/>
    </source>
</evidence>
<feature type="compositionally biased region" description="Basic and acidic residues" evidence="6">
    <location>
        <begin position="747"/>
        <end position="760"/>
    </location>
</feature>
<reference evidence="9" key="2">
    <citation type="submission" date="2015-01" db="EMBL/GenBank/DDBJ databases">
        <title>Evolutionary Origins and Diversification of the Mycorrhizal Mutualists.</title>
        <authorList>
            <consortium name="DOE Joint Genome Institute"/>
            <consortium name="Mycorrhizal Genomics Consortium"/>
            <person name="Kohler A."/>
            <person name="Kuo A."/>
            <person name="Nagy L.G."/>
            <person name="Floudas D."/>
            <person name="Copeland A."/>
            <person name="Barry K.W."/>
            <person name="Cichocki N."/>
            <person name="Veneault-Fourrey C."/>
            <person name="LaButti K."/>
            <person name="Lindquist E.A."/>
            <person name="Lipzen A."/>
            <person name="Lundell T."/>
            <person name="Morin E."/>
            <person name="Murat C."/>
            <person name="Riley R."/>
            <person name="Ohm R."/>
            <person name="Sun H."/>
            <person name="Tunlid A."/>
            <person name="Henrissat B."/>
            <person name="Grigoriev I.V."/>
            <person name="Hibbett D.S."/>
            <person name="Martin F."/>
        </authorList>
    </citation>
    <scope>NUCLEOTIDE SEQUENCE [LARGE SCALE GENOMIC DNA]</scope>
    <source>
        <strain evidence="9">LaAM-08-1</strain>
    </source>
</reference>
<dbReference type="CDD" id="cd11655">
    <property type="entry name" value="rap1_myb-like"/>
    <property type="match status" value="2"/>
</dbReference>
<dbReference type="GO" id="GO:0042162">
    <property type="term" value="F:telomeric DNA binding"/>
    <property type="evidence" value="ECO:0007669"/>
    <property type="project" value="TreeGrafter"/>
</dbReference>
<feature type="domain" description="TERF2-interacting telomeric protein 1 Myb" evidence="7">
    <location>
        <begin position="122"/>
        <end position="178"/>
    </location>
</feature>
<feature type="region of interest" description="Disordered" evidence="6">
    <location>
        <begin position="404"/>
        <end position="454"/>
    </location>
</feature>
<reference evidence="8 9" key="1">
    <citation type="submission" date="2014-04" db="EMBL/GenBank/DDBJ databases">
        <authorList>
            <consortium name="DOE Joint Genome Institute"/>
            <person name="Kuo A."/>
            <person name="Kohler A."/>
            <person name="Nagy L.G."/>
            <person name="Floudas D."/>
            <person name="Copeland A."/>
            <person name="Barry K.W."/>
            <person name="Cichocki N."/>
            <person name="Veneault-Fourrey C."/>
            <person name="LaButti K."/>
            <person name="Lindquist E.A."/>
            <person name="Lipzen A."/>
            <person name="Lundell T."/>
            <person name="Morin E."/>
            <person name="Murat C."/>
            <person name="Sun H."/>
            <person name="Tunlid A."/>
            <person name="Henrissat B."/>
            <person name="Grigoriev I.V."/>
            <person name="Hibbett D.S."/>
            <person name="Martin F."/>
            <person name="Nordberg H.P."/>
            <person name="Cantor M.N."/>
            <person name="Hua S.X."/>
        </authorList>
    </citation>
    <scope>NUCLEOTIDE SEQUENCE [LARGE SCALE GENOMIC DNA]</scope>
    <source>
        <strain evidence="8 9">LaAM-08-1</strain>
    </source>
</reference>
<dbReference type="InterPro" id="IPR039595">
    <property type="entry name" value="TE2IP/Rap1"/>
</dbReference>
<feature type="domain" description="TERF2-interacting telomeric protein 1 Myb" evidence="7">
    <location>
        <begin position="10"/>
        <end position="66"/>
    </location>
</feature>
<name>A0A0C9XS54_9AGAR</name>
<feature type="compositionally biased region" description="Basic residues" evidence="6">
    <location>
        <begin position="202"/>
        <end position="211"/>
    </location>
</feature>
<accession>A0A0C9XS54</accession>
<dbReference type="Pfam" id="PF08914">
    <property type="entry name" value="Myb_Rap1"/>
    <property type="match status" value="2"/>
</dbReference>
<dbReference type="GO" id="GO:0010833">
    <property type="term" value="P:telomere maintenance via telomere lengthening"/>
    <property type="evidence" value="ECO:0007669"/>
    <property type="project" value="UniProtKB-UniRule"/>
</dbReference>
<protein>
    <recommendedName>
        <fullName evidence="5">DNA-binding protein RAP1</fullName>
    </recommendedName>
</protein>
<comment type="function">
    <text evidence="5">Involved in the regulation of telomere length, clustering and has a specific role in telomere position effect (TPE).</text>
</comment>
<evidence type="ECO:0000256" key="4">
    <source>
        <dbReference type="ARBA" id="ARBA00023242"/>
    </source>
</evidence>
<dbReference type="STRING" id="1095629.A0A0C9XS54"/>
<comment type="subunit">
    <text evidence="5">Homodimer.</text>
</comment>
<feature type="region of interest" description="Disordered" evidence="6">
    <location>
        <begin position="747"/>
        <end position="796"/>
    </location>
</feature>
<dbReference type="Gene3D" id="1.10.10.60">
    <property type="entry name" value="Homeodomain-like"/>
    <property type="match status" value="2"/>
</dbReference>
<dbReference type="HOGENOM" id="CLU_326266_0_0_1"/>
<dbReference type="InterPro" id="IPR009057">
    <property type="entry name" value="Homeodomain-like_sf"/>
</dbReference>
<dbReference type="OrthoDB" id="435460at2759"/>
<sequence length="883" mass="100250">MLIGRRRNPFTNEDDQHLVEYLATYSPGIAGRCGNNLYKNLVENVDEKWSWNEQHTWQSWRERYKKSQDWFNRRIRLYQKKNLPREHHTAMCSSKPKQGRTTMLTGRRRVEAQQLLTKRTPFTDEDDQHLVKYLAIYSPGIAGRCGNNLYKDLVENVDGKWPWSKEHPWQSWRERHRKNQDWFNHHVRLYQKEKNLPQEHHKVPRSSKPKKGPTTAAEDETDDNEEVRQRKRKRVSETGNGSNKRREHDQGSGQARAVAGPSKHRPSALSSENTNTEEEDEAGPVHPDDYGGEIFADREPDDDEYEANAMLTDGVDEEIHDLPELPNSPHEDHGPVYRELHLPGRYDSVHSRPVSPAEFPIRNKRRPFLIDPSQEPTPPVSGADDSTLTIDAYVSVKKPAVRPLLLKDPLITNPTNKNQSKSSEPRRQNIDDGPFETPPPTPVCSQPAAKPKLSPILAQGGFRTDFNSRSTGAGSDSDSAVEIVDTKKAWRPQRNKGIATLSKTLVKPKNDTGSVQKVDKGKDKDQNIEAAPSTNRLKGTEMAVDRLAKGRPSLVHRPRRNSPENRSRMDLHEVALRCRTTLFQSTSTHPSSRSFTPLNMPRPASIVGSLPPEELEVVFEFGVRGALEKMAADLGFAYKPVQLIFEQTKSFSKTLVVLRRIMEAGNKVGNEALAELTLEDDKEEEEEDDDEANQSHILDGLFFDTRHKPEAKRSSLNVKPFLDDDQISEYSPSTKYRAGQCSRLVKQGREEEALSRERQCNEPLPRNSSPPMQHLTQSPPPTLHPKAEPSDLTSDTGKLSEEEMYELFGGPLSQSTAEDSESQIQPKPNIQELKAEFIRLVTVTAHHTTALEEFEKKLDPDVVRAWTMEMILERTAPPLKSSP</sequence>
<feature type="compositionally biased region" description="Acidic residues" evidence="6">
    <location>
        <begin position="679"/>
        <end position="692"/>
    </location>
</feature>
<evidence type="ECO:0000259" key="7">
    <source>
        <dbReference type="Pfam" id="PF08914"/>
    </source>
</evidence>
<proteinExistence type="inferred from homology"/>
<evidence type="ECO:0000256" key="6">
    <source>
        <dbReference type="SAM" id="MobiDB-lite"/>
    </source>
</evidence>
<dbReference type="PANTHER" id="PTHR16466">
    <property type="entry name" value="TELOMERE REPEAT-BINDING FACTOR 2-INTERACTING PROTEIN 1"/>
    <property type="match status" value="1"/>
</dbReference>
<gene>
    <name evidence="8" type="ORF">K443DRAFT_679115</name>
</gene>
<evidence type="ECO:0000256" key="1">
    <source>
        <dbReference type="ARBA" id="ARBA00010467"/>
    </source>
</evidence>
<evidence type="ECO:0000256" key="5">
    <source>
        <dbReference type="RuleBase" id="RU367107"/>
    </source>
</evidence>
<dbReference type="SUPFAM" id="SSF46689">
    <property type="entry name" value="Homeodomain-like"/>
    <property type="match status" value="2"/>
</dbReference>
<dbReference type="GO" id="GO:0070187">
    <property type="term" value="C:shelterin complex"/>
    <property type="evidence" value="ECO:0007669"/>
    <property type="project" value="TreeGrafter"/>
</dbReference>
<keyword evidence="3 5" id="KW-0779">Telomere</keyword>
<evidence type="ECO:0000256" key="3">
    <source>
        <dbReference type="ARBA" id="ARBA00022895"/>
    </source>
</evidence>
<dbReference type="InterPro" id="IPR015010">
    <property type="entry name" value="TERF2IP_Myb"/>
</dbReference>
<feature type="compositionally biased region" description="Polar residues" evidence="6">
    <location>
        <begin position="766"/>
        <end position="777"/>
    </location>
</feature>
<dbReference type="PANTHER" id="PTHR16466:SF6">
    <property type="entry name" value="TELOMERIC REPEAT-BINDING FACTOR 2-INTERACTING PROTEIN 1"/>
    <property type="match status" value="1"/>
</dbReference>
<evidence type="ECO:0000313" key="8">
    <source>
        <dbReference type="EMBL" id="KIK00547.1"/>
    </source>
</evidence>
<dbReference type="EMBL" id="KN838623">
    <property type="protein sequence ID" value="KIK00547.1"/>
    <property type="molecule type" value="Genomic_DNA"/>
</dbReference>
<keyword evidence="9" id="KW-1185">Reference proteome</keyword>
<organism evidence="8 9">
    <name type="scientific">Laccaria amethystina LaAM-08-1</name>
    <dbReference type="NCBI Taxonomy" id="1095629"/>
    <lineage>
        <taxon>Eukaryota</taxon>
        <taxon>Fungi</taxon>
        <taxon>Dikarya</taxon>
        <taxon>Basidiomycota</taxon>
        <taxon>Agaricomycotina</taxon>
        <taxon>Agaricomycetes</taxon>
        <taxon>Agaricomycetidae</taxon>
        <taxon>Agaricales</taxon>
        <taxon>Agaricineae</taxon>
        <taxon>Hydnangiaceae</taxon>
        <taxon>Laccaria</taxon>
    </lineage>
</organism>
<keyword evidence="2 5" id="KW-0158">Chromosome</keyword>
<feature type="compositionally biased region" description="Polar residues" evidence="6">
    <location>
        <begin position="412"/>
        <end position="422"/>
    </location>
</feature>